<proteinExistence type="inferred from homology"/>
<evidence type="ECO:0000259" key="2">
    <source>
        <dbReference type="PROSITE" id="PS51671"/>
    </source>
</evidence>
<dbReference type="InterPro" id="IPR022986">
    <property type="entry name" value="UPF0237_ACT"/>
</dbReference>
<dbReference type="CDD" id="cd04872">
    <property type="entry name" value="ACT_1ZPV"/>
    <property type="match status" value="1"/>
</dbReference>
<organism evidence="3 4">
    <name type="scientific">Tumebacillus permanentifrigoris</name>
    <dbReference type="NCBI Taxonomy" id="378543"/>
    <lineage>
        <taxon>Bacteria</taxon>
        <taxon>Bacillati</taxon>
        <taxon>Bacillota</taxon>
        <taxon>Bacilli</taxon>
        <taxon>Bacillales</taxon>
        <taxon>Alicyclobacillaceae</taxon>
        <taxon>Tumebacillus</taxon>
    </lineage>
</organism>
<feature type="domain" description="ACT" evidence="2">
    <location>
        <begin position="6"/>
        <end position="80"/>
    </location>
</feature>
<dbReference type="InterPro" id="IPR050990">
    <property type="entry name" value="UPF0237/GcvR_regulator"/>
</dbReference>
<dbReference type="AlphaFoldDB" id="A0A316D3X0"/>
<gene>
    <name evidence="3" type="ORF">C7459_11965</name>
</gene>
<keyword evidence="4" id="KW-1185">Reference proteome</keyword>
<evidence type="ECO:0000313" key="4">
    <source>
        <dbReference type="Proteomes" id="UP000245634"/>
    </source>
</evidence>
<sequence length="91" mass="10196">MSKQGIVTVVGLDRIGIIASVTFALAEYKLNIIDIRQTVLNEFFTMIMVVDVSASTMSFKDLQAKFAQLGEEQGLQITIQSEELFRGMHRI</sequence>
<dbReference type="PROSITE" id="PS51671">
    <property type="entry name" value="ACT"/>
    <property type="match status" value="1"/>
</dbReference>
<dbReference type="InterPro" id="IPR002912">
    <property type="entry name" value="ACT_dom"/>
</dbReference>
<accession>A0A316D3X0</accession>
<dbReference type="InterPro" id="IPR045865">
    <property type="entry name" value="ACT-like_dom_sf"/>
</dbReference>
<dbReference type="EMBL" id="QGGL01000019">
    <property type="protein sequence ID" value="PWK06642.1"/>
    <property type="molecule type" value="Genomic_DNA"/>
</dbReference>
<dbReference type="HAMAP" id="MF_01054">
    <property type="entry name" value="UPF0237"/>
    <property type="match status" value="1"/>
</dbReference>
<dbReference type="RefSeq" id="WP_245884631.1">
    <property type="nucleotide sequence ID" value="NZ_QGGL01000019.1"/>
</dbReference>
<reference evidence="3 4" key="1">
    <citation type="submission" date="2018-05" db="EMBL/GenBank/DDBJ databases">
        <title>Genomic Encyclopedia of Type Strains, Phase IV (KMG-IV): sequencing the most valuable type-strain genomes for metagenomic binning, comparative biology and taxonomic classification.</title>
        <authorList>
            <person name="Goeker M."/>
        </authorList>
    </citation>
    <scope>NUCLEOTIDE SEQUENCE [LARGE SCALE GENOMIC DNA]</scope>
    <source>
        <strain evidence="3 4">DSM 18773</strain>
    </source>
</reference>
<protein>
    <recommendedName>
        <fullName evidence="1">UPF0237 protein C7459_11965</fullName>
    </recommendedName>
</protein>
<dbReference type="Proteomes" id="UP000245634">
    <property type="component" value="Unassembled WGS sequence"/>
</dbReference>
<dbReference type="PANTHER" id="PTHR34875">
    <property type="entry name" value="UPF0237 PROTEIN MJ1558"/>
    <property type="match status" value="1"/>
</dbReference>
<comment type="similarity">
    <text evidence="1">Belongs to the UPF0237 family.</text>
</comment>
<dbReference type="NCBIfam" id="NF001220">
    <property type="entry name" value="PRK00194.1"/>
    <property type="match status" value="1"/>
</dbReference>
<comment type="caution">
    <text evidence="3">The sequence shown here is derived from an EMBL/GenBank/DDBJ whole genome shotgun (WGS) entry which is preliminary data.</text>
</comment>
<name>A0A316D3X0_9BACL</name>
<dbReference type="Gene3D" id="3.30.70.260">
    <property type="match status" value="1"/>
</dbReference>
<evidence type="ECO:0000313" key="3">
    <source>
        <dbReference type="EMBL" id="PWK06642.1"/>
    </source>
</evidence>
<evidence type="ECO:0000256" key="1">
    <source>
        <dbReference type="HAMAP-Rule" id="MF_01054"/>
    </source>
</evidence>
<dbReference type="SUPFAM" id="SSF55021">
    <property type="entry name" value="ACT-like"/>
    <property type="match status" value="1"/>
</dbReference>
<dbReference type="Pfam" id="PF13740">
    <property type="entry name" value="ACT_6"/>
    <property type="match status" value="1"/>
</dbReference>
<dbReference type="PANTHER" id="PTHR34875:SF6">
    <property type="entry name" value="UPF0237 PROTEIN MJ1558"/>
    <property type="match status" value="1"/>
</dbReference>